<dbReference type="AlphaFoldDB" id="A0A1U9LE84"/>
<protein>
    <submittedName>
        <fullName evidence="1">Uncharacterized protein</fullName>
    </submittedName>
</protein>
<organism evidence="1 2">
    <name type="scientific">Acetobacter persici</name>
    <dbReference type="NCBI Taxonomy" id="1076596"/>
    <lineage>
        <taxon>Bacteria</taxon>
        <taxon>Pseudomonadati</taxon>
        <taxon>Pseudomonadota</taxon>
        <taxon>Alphaproteobacteria</taxon>
        <taxon>Acetobacterales</taxon>
        <taxon>Acetobacteraceae</taxon>
        <taxon>Acetobacter</taxon>
    </lineage>
</organism>
<accession>A0A1U9LE84</accession>
<dbReference type="KEGG" id="aper:A0U91_07095"/>
<name>A0A1U9LE84_9PROT</name>
<dbReference type="EMBL" id="CP014687">
    <property type="protein sequence ID" value="AQT04741.1"/>
    <property type="molecule type" value="Genomic_DNA"/>
</dbReference>
<gene>
    <name evidence="1" type="ORF">A0U91_07095</name>
</gene>
<sequence length="67" mass="7988">MLRLIGSHYHFRRALPVVLHSLLGQTETFLFFQSESRFLGRQRLLPFMPAWFWSFIKAQNHAKTGLR</sequence>
<dbReference type="Proteomes" id="UP000189055">
    <property type="component" value="Chromosome"/>
</dbReference>
<reference evidence="1 2" key="1">
    <citation type="submission" date="2016-03" db="EMBL/GenBank/DDBJ databases">
        <title>Acetic acid bacteria sequencing.</title>
        <authorList>
            <person name="Brandt J."/>
            <person name="Jakob F."/>
            <person name="Vogel R.F."/>
        </authorList>
    </citation>
    <scope>NUCLEOTIDE SEQUENCE [LARGE SCALE GENOMIC DNA]</scope>
    <source>
        <strain evidence="1 2">TMW2.1084</strain>
    </source>
</reference>
<evidence type="ECO:0000313" key="1">
    <source>
        <dbReference type="EMBL" id="AQT04741.1"/>
    </source>
</evidence>
<proteinExistence type="predicted"/>
<evidence type="ECO:0000313" key="2">
    <source>
        <dbReference type="Proteomes" id="UP000189055"/>
    </source>
</evidence>